<organism evidence="2 3">
    <name type="scientific">Jeotgalicoccus meleagridis</name>
    <dbReference type="NCBI Taxonomy" id="2759181"/>
    <lineage>
        <taxon>Bacteria</taxon>
        <taxon>Bacillati</taxon>
        <taxon>Bacillota</taxon>
        <taxon>Bacilli</taxon>
        <taxon>Bacillales</taxon>
        <taxon>Staphylococcaceae</taxon>
        <taxon>Jeotgalicoccus</taxon>
    </lineage>
</organism>
<protein>
    <submittedName>
        <fullName evidence="2">6-N-hydroxylaminopurine resistance protein</fullName>
    </submittedName>
</protein>
<dbReference type="GO" id="GO:0003824">
    <property type="term" value="F:catalytic activity"/>
    <property type="evidence" value="ECO:0007669"/>
    <property type="project" value="InterPro"/>
</dbReference>
<dbReference type="PANTHER" id="PTHR30212">
    <property type="entry name" value="PROTEIN YIIM"/>
    <property type="match status" value="1"/>
</dbReference>
<sequence>MTVYGKVHSLFTGKVKTIGHPGASDKMDQEWQTGAFKEERNQAVFLSTNGFLGDECQDTKHHGGSEKAVFAYPLAHYDLWKVEIDNEDIGPGGNGENLAVMHMDEDSVCIGDIYELGEAVIQVSQPRRPCWKPARRHRDLELAKKIEQTGRTGWYFRVLQEGKVRANDEFVLVERPSPEWSIGRMNEVLYHQKDNIGLLENLRDSVFTPSSWVETINRLLKGEEIDDTKRHYGPNI</sequence>
<dbReference type="SUPFAM" id="SSF50800">
    <property type="entry name" value="PK beta-barrel domain-like"/>
    <property type="match status" value="1"/>
</dbReference>
<dbReference type="PROSITE" id="PS51340">
    <property type="entry name" value="MOSC"/>
    <property type="match status" value="1"/>
</dbReference>
<dbReference type="InterPro" id="IPR052353">
    <property type="entry name" value="Benzoxazolinone_Detox_Enz"/>
</dbReference>
<dbReference type="GO" id="GO:0030151">
    <property type="term" value="F:molybdenum ion binding"/>
    <property type="evidence" value="ECO:0007669"/>
    <property type="project" value="InterPro"/>
</dbReference>
<dbReference type="InterPro" id="IPR005302">
    <property type="entry name" value="MoCF_Sase_C"/>
</dbReference>
<dbReference type="GO" id="GO:0030170">
    <property type="term" value="F:pyridoxal phosphate binding"/>
    <property type="evidence" value="ECO:0007669"/>
    <property type="project" value="InterPro"/>
</dbReference>
<dbReference type="Pfam" id="PF03473">
    <property type="entry name" value="MOSC"/>
    <property type="match status" value="1"/>
</dbReference>
<evidence type="ECO:0000259" key="1">
    <source>
        <dbReference type="PROSITE" id="PS51340"/>
    </source>
</evidence>
<comment type="caution">
    <text evidence="2">The sequence shown here is derived from an EMBL/GenBank/DDBJ whole genome shotgun (WGS) entry which is preliminary data.</text>
</comment>
<feature type="domain" description="MOSC" evidence="1">
    <location>
        <begin position="38"/>
        <end position="173"/>
    </location>
</feature>
<evidence type="ECO:0000313" key="2">
    <source>
        <dbReference type="EMBL" id="CAD2073957.1"/>
    </source>
</evidence>
<dbReference type="Gene3D" id="2.40.33.20">
    <property type="entry name" value="PK beta-barrel domain-like"/>
    <property type="match status" value="1"/>
</dbReference>
<dbReference type="EMBL" id="CAJEWD010000004">
    <property type="protein sequence ID" value="CAD2073957.1"/>
    <property type="molecule type" value="Genomic_DNA"/>
</dbReference>
<keyword evidence="3" id="KW-1185">Reference proteome</keyword>
<dbReference type="InterPro" id="IPR011037">
    <property type="entry name" value="Pyrv_Knase-like_insert_dom_sf"/>
</dbReference>
<gene>
    <name evidence="2" type="ORF">JEODO184_00594</name>
</gene>
<dbReference type="AlphaFoldDB" id="A0A6V7R8Y5"/>
<dbReference type="RefSeq" id="WP_185125139.1">
    <property type="nucleotide sequence ID" value="NZ_CAJEWD010000004.1"/>
</dbReference>
<evidence type="ECO:0000313" key="3">
    <source>
        <dbReference type="Proteomes" id="UP000589351"/>
    </source>
</evidence>
<dbReference type="Proteomes" id="UP000589351">
    <property type="component" value="Unassembled WGS sequence"/>
</dbReference>
<accession>A0A6V7R8Y5</accession>
<dbReference type="PANTHER" id="PTHR30212:SF2">
    <property type="entry name" value="PROTEIN YIIM"/>
    <property type="match status" value="1"/>
</dbReference>
<reference evidence="2 3" key="1">
    <citation type="submission" date="2020-07" db="EMBL/GenBank/DDBJ databases">
        <authorList>
            <person name="Criscuolo A."/>
        </authorList>
    </citation>
    <scope>NUCLEOTIDE SEQUENCE [LARGE SCALE GENOMIC DNA]</scope>
    <source>
        <strain evidence="2">CIP111649</strain>
    </source>
</reference>
<name>A0A6V7R8Y5_9STAP</name>
<proteinExistence type="predicted"/>